<proteinExistence type="predicted"/>
<feature type="compositionally biased region" description="Low complexity" evidence="1">
    <location>
        <begin position="30"/>
        <end position="46"/>
    </location>
</feature>
<feature type="region of interest" description="Disordered" evidence="1">
    <location>
        <begin position="30"/>
        <end position="54"/>
    </location>
</feature>
<protein>
    <submittedName>
        <fullName evidence="2">Uncharacterized protein</fullName>
    </submittedName>
</protein>
<evidence type="ECO:0000313" key="3">
    <source>
        <dbReference type="Proteomes" id="UP000026960"/>
    </source>
</evidence>
<evidence type="ECO:0000313" key="2">
    <source>
        <dbReference type="EnsemblPlants" id="OBART10G09970.3"/>
    </source>
</evidence>
<dbReference type="HOGENOM" id="CLU_204164_0_0_1"/>
<name>A0A0D3HDN7_9ORYZ</name>
<organism evidence="2">
    <name type="scientific">Oryza barthii</name>
    <dbReference type="NCBI Taxonomy" id="65489"/>
    <lineage>
        <taxon>Eukaryota</taxon>
        <taxon>Viridiplantae</taxon>
        <taxon>Streptophyta</taxon>
        <taxon>Embryophyta</taxon>
        <taxon>Tracheophyta</taxon>
        <taxon>Spermatophyta</taxon>
        <taxon>Magnoliopsida</taxon>
        <taxon>Liliopsida</taxon>
        <taxon>Poales</taxon>
        <taxon>Poaceae</taxon>
        <taxon>BOP clade</taxon>
        <taxon>Oryzoideae</taxon>
        <taxon>Oryzeae</taxon>
        <taxon>Oryzinae</taxon>
        <taxon>Oryza</taxon>
    </lineage>
</organism>
<reference evidence="2" key="1">
    <citation type="journal article" date="2009" name="Rice">
        <title>De Novo Next Generation Sequencing of Plant Genomes.</title>
        <authorList>
            <person name="Rounsley S."/>
            <person name="Marri P.R."/>
            <person name="Yu Y."/>
            <person name="He R."/>
            <person name="Sisneros N."/>
            <person name="Goicoechea J.L."/>
            <person name="Lee S.J."/>
            <person name="Angelova A."/>
            <person name="Kudrna D."/>
            <person name="Luo M."/>
            <person name="Affourtit J."/>
            <person name="Desany B."/>
            <person name="Knight J."/>
            <person name="Niazi F."/>
            <person name="Egholm M."/>
            <person name="Wing R.A."/>
        </authorList>
    </citation>
    <scope>NUCLEOTIDE SEQUENCE [LARGE SCALE GENOMIC DNA]</scope>
    <source>
        <strain evidence="2">cv. IRGC 105608</strain>
    </source>
</reference>
<dbReference type="Proteomes" id="UP000026960">
    <property type="component" value="Chromosome 10"/>
</dbReference>
<reference evidence="2" key="2">
    <citation type="submission" date="2015-03" db="UniProtKB">
        <authorList>
            <consortium name="EnsemblPlants"/>
        </authorList>
    </citation>
    <scope>IDENTIFICATION</scope>
</reference>
<evidence type="ECO:0000256" key="1">
    <source>
        <dbReference type="SAM" id="MobiDB-lite"/>
    </source>
</evidence>
<sequence>MVVLATGLSLTPRFYSRSSIVVAASLLLSAAPSSSSPRARAAAPASGYSPWRGSNFRKDTEELSCVDQQ</sequence>
<dbReference type="EnsemblPlants" id="OBART10G09970.3">
    <property type="protein sequence ID" value="OBART10G09970.3"/>
    <property type="gene ID" value="OBART10G09970"/>
</dbReference>
<accession>A0A0D3HDN7</accession>
<dbReference type="AlphaFoldDB" id="A0A0D3HDN7"/>
<dbReference type="Gramene" id="OBART10G09970.3">
    <property type="protein sequence ID" value="OBART10G09970.3"/>
    <property type="gene ID" value="OBART10G09970"/>
</dbReference>
<keyword evidence="3" id="KW-1185">Reference proteome</keyword>